<dbReference type="SUPFAM" id="SSF49313">
    <property type="entry name" value="Cadherin-like"/>
    <property type="match status" value="3"/>
</dbReference>
<dbReference type="InterPro" id="IPR012902">
    <property type="entry name" value="N_methyl_site"/>
</dbReference>
<dbReference type="InterPro" id="IPR013783">
    <property type="entry name" value="Ig-like_fold"/>
</dbReference>
<dbReference type="Proteomes" id="UP001240150">
    <property type="component" value="Chromosome"/>
</dbReference>
<evidence type="ECO:0000256" key="1">
    <source>
        <dbReference type="SAM" id="MobiDB-lite"/>
    </source>
</evidence>
<dbReference type="EMBL" id="CP126980">
    <property type="protein sequence ID" value="WIM95176.1"/>
    <property type="molecule type" value="Genomic_DNA"/>
</dbReference>
<gene>
    <name evidence="3" type="ORF">ACTOB_007250</name>
</gene>
<evidence type="ECO:0000313" key="4">
    <source>
        <dbReference type="Proteomes" id="UP001240150"/>
    </source>
</evidence>
<dbReference type="Pfam" id="PF05345">
    <property type="entry name" value="He_PIG"/>
    <property type="match status" value="3"/>
</dbReference>
<proteinExistence type="predicted"/>
<keyword evidence="2" id="KW-1133">Transmembrane helix</keyword>
<organism evidence="3 4">
    <name type="scientific">Actinoplanes oblitus</name>
    <dbReference type="NCBI Taxonomy" id="3040509"/>
    <lineage>
        <taxon>Bacteria</taxon>
        <taxon>Bacillati</taxon>
        <taxon>Actinomycetota</taxon>
        <taxon>Actinomycetes</taxon>
        <taxon>Micromonosporales</taxon>
        <taxon>Micromonosporaceae</taxon>
        <taxon>Actinoplanes</taxon>
    </lineage>
</organism>
<dbReference type="NCBIfam" id="TIGR02532">
    <property type="entry name" value="IV_pilin_GFxxxE"/>
    <property type="match status" value="1"/>
</dbReference>
<name>A0ABY8WDI0_9ACTN</name>
<accession>A0ABY8WDI0</accession>
<keyword evidence="2" id="KW-0812">Transmembrane</keyword>
<dbReference type="Pfam" id="PF07963">
    <property type="entry name" value="N_methyl"/>
    <property type="match status" value="1"/>
</dbReference>
<keyword evidence="4" id="KW-1185">Reference proteome</keyword>
<evidence type="ECO:0000313" key="3">
    <source>
        <dbReference type="EMBL" id="WIM95176.1"/>
    </source>
</evidence>
<dbReference type="InterPro" id="IPR015919">
    <property type="entry name" value="Cadherin-like_sf"/>
</dbReference>
<feature type="region of interest" description="Disordered" evidence="1">
    <location>
        <begin position="105"/>
        <end position="126"/>
    </location>
</feature>
<reference evidence="3 4" key="1">
    <citation type="submission" date="2023-06" db="EMBL/GenBank/DDBJ databases">
        <authorList>
            <person name="Yushchuk O."/>
            <person name="Binda E."/>
            <person name="Ruckert-Reed C."/>
            <person name="Fedorenko V."/>
            <person name="Kalinowski J."/>
            <person name="Marinelli F."/>
        </authorList>
    </citation>
    <scope>NUCLEOTIDE SEQUENCE [LARGE SCALE GENOMIC DNA]</scope>
    <source>
        <strain evidence="3 4">NRRL 3884</strain>
    </source>
</reference>
<feature type="transmembrane region" description="Helical" evidence="2">
    <location>
        <begin position="20"/>
        <end position="45"/>
    </location>
</feature>
<keyword evidence="2" id="KW-0472">Membrane</keyword>
<sequence length="588" mass="61630">MRGESSDRRGDEGFTLLEVLVAMAVISVAMAGLGAFFVNGAVIVAQQRDQRYAVRLAGNALEQVRALEPTALVDGRGAQKVLQQWQSLQNGPFKNKLQPYLDSMEPADNGIEDSTEGDNASLPTAPKTITVGGTSFTQNILVGTCEVYVTRTDKCVLPLPVGDPLRPADATSILEYYRVVVLETWQHKRCTVSGGVCGHIASTLISKDKADATYSTTRAIPKIRQPDMKVFYRGRNDVAVKMKVTGGNLPNTWSAVNLPDGLSIDPQTGMVGEKQTPTKVGTWSWSATGTYIKVVESQPPVGTLSPRSDTDKALSPALTWRVIEPPTARVPASTSYLGDPISIAPVVVDTTAPVVPYTYSIKDLPAELSFDPATGTITGTPAATFTATITATTTANYVPVPVTFTHTVYSPLTLQPIADQQVDLLSTVNLPAPVAAGGDGKYTFSASGLPAELSINTTTGVISGGPVLIQGRYLPTVTVRDGLGGSVSVSFALQAGSASSLQFTSPGVAVTSSLGKAVSIPVTTNAATIGVSISQIDAAGLPKGISLDGQGKNLTGTPIVPGVYTVTLTAISPNSKQNTQYTFVWTVL</sequence>
<protein>
    <submittedName>
        <fullName evidence="3">Ig domain-containing protein</fullName>
    </submittedName>
</protein>
<evidence type="ECO:0000256" key="2">
    <source>
        <dbReference type="SAM" id="Phobius"/>
    </source>
</evidence>
<dbReference type="Gene3D" id="2.60.40.10">
    <property type="entry name" value="Immunoglobulins"/>
    <property type="match status" value="4"/>
</dbReference>
<dbReference type="RefSeq" id="WP_284916463.1">
    <property type="nucleotide sequence ID" value="NZ_CP126980.1"/>
</dbReference>